<keyword evidence="1" id="KW-0812">Transmembrane</keyword>
<dbReference type="AlphaFoldDB" id="I6YB15"/>
<protein>
    <submittedName>
        <fullName evidence="2">Uncharacterized protein</fullName>
    </submittedName>
</protein>
<proteinExistence type="predicted"/>
<keyword evidence="1" id="KW-0472">Membrane</keyword>
<evidence type="ECO:0000313" key="3">
    <source>
        <dbReference type="Proteomes" id="UP000009005"/>
    </source>
</evidence>
<sequence length="183" mass="21049">MTNKGIITIGSSIALVPSIGSIGYFVISPLQRTFSKDIDQLIKERRCFEVISGTIKDKQVNHFLLSCLSRTNNKDLAFYYYQKSSKVAIPIRSLSVSREKEIKGRGITLNFYWNNPSTISVTRHTDGISWLNRDGSNSYLKDFCKNTNLAFYRFGYGDSTTLICQWGADKNNQRELWREFKNF</sequence>
<dbReference type="KEGG" id="mwe:WEN_01840"/>
<evidence type="ECO:0000313" key="2">
    <source>
        <dbReference type="EMBL" id="AFN65161.1"/>
    </source>
</evidence>
<name>I6YB15_MYCWM</name>
<dbReference type="RefSeq" id="WP_014849871.1">
    <property type="nucleotide sequence ID" value="NC_018149.1"/>
</dbReference>
<gene>
    <name evidence="2" type="ordered locus">WEN_01840</name>
</gene>
<dbReference type="Proteomes" id="UP000009005">
    <property type="component" value="Chromosome"/>
</dbReference>
<keyword evidence="3" id="KW-1185">Reference proteome</keyword>
<dbReference type="HOGENOM" id="CLU_1473692_0_0_14"/>
<dbReference type="STRING" id="1197325.WEN_01840"/>
<dbReference type="PATRIC" id="fig|1197325.3.peg.398"/>
<evidence type="ECO:0000256" key="1">
    <source>
        <dbReference type="SAM" id="Phobius"/>
    </source>
</evidence>
<reference evidence="2 3" key="1">
    <citation type="journal article" date="2012" name="J. Bacteriol.">
        <title>Complete genome sequence of Mycoplasma wenyonii strain Massachusetts.</title>
        <authorList>
            <person name="Dos Santos A.P."/>
            <person name="Guimaraes A.M."/>
            <person name="do Nascimento N.C."/>
            <person name="Sanmiguel P.J."/>
            <person name="Messick J.B."/>
        </authorList>
    </citation>
    <scope>NUCLEOTIDE SEQUENCE [LARGE SCALE GENOMIC DNA]</scope>
    <source>
        <strain evidence="2 3">Massachusetts</strain>
    </source>
</reference>
<organism evidence="2 3">
    <name type="scientific">Mycoplasma wenyonii (strain Massachusetts)</name>
    <name type="common">Eperythrozoon wenyonii</name>
    <dbReference type="NCBI Taxonomy" id="1197325"/>
    <lineage>
        <taxon>Bacteria</taxon>
        <taxon>Bacillati</taxon>
        <taxon>Mycoplasmatota</taxon>
        <taxon>Mollicutes</taxon>
        <taxon>Mycoplasmataceae</taxon>
        <taxon>Mycoplasma</taxon>
    </lineage>
</organism>
<feature type="transmembrane region" description="Helical" evidence="1">
    <location>
        <begin position="6"/>
        <end position="27"/>
    </location>
</feature>
<accession>I6YB15</accession>
<keyword evidence="1" id="KW-1133">Transmembrane helix</keyword>
<dbReference type="EMBL" id="CP003703">
    <property type="protein sequence ID" value="AFN65161.1"/>
    <property type="molecule type" value="Genomic_DNA"/>
</dbReference>